<reference evidence="9" key="1">
    <citation type="submission" date="2019-07" db="EMBL/GenBank/DDBJ databases">
        <title>Bacillus alkalisoli sp. nov. isolated from saline soil.</title>
        <authorList>
            <person name="Sun J.-Q."/>
            <person name="Xu L."/>
        </authorList>
    </citation>
    <scope>NUCLEOTIDE SEQUENCE [LARGE SCALE GENOMIC DNA]</scope>
    <source>
        <strain evidence="9">M4U3P1</strain>
    </source>
</reference>
<keyword evidence="9" id="KW-1185">Reference proteome</keyword>
<dbReference type="PANTHER" id="PTHR43549">
    <property type="entry name" value="MULTIDRUG RESISTANCE PROTEIN YPNP-RELATED"/>
    <property type="match status" value="1"/>
</dbReference>
<dbReference type="Proteomes" id="UP000318138">
    <property type="component" value="Chromosome"/>
</dbReference>
<evidence type="ECO:0000256" key="4">
    <source>
        <dbReference type="ARBA" id="ARBA00022692"/>
    </source>
</evidence>
<accession>A0A859FAR0</accession>
<name>A0A859FAR0_9BACI</name>
<evidence type="ECO:0000256" key="5">
    <source>
        <dbReference type="ARBA" id="ARBA00022989"/>
    </source>
</evidence>
<feature type="transmembrane region" description="Helical" evidence="7">
    <location>
        <begin position="385"/>
        <end position="406"/>
    </location>
</feature>
<organism evidence="8 9">
    <name type="scientific">Paenalkalicoccus suaedae</name>
    <dbReference type="NCBI Taxonomy" id="2592382"/>
    <lineage>
        <taxon>Bacteria</taxon>
        <taxon>Bacillati</taxon>
        <taxon>Bacillota</taxon>
        <taxon>Bacilli</taxon>
        <taxon>Bacillales</taxon>
        <taxon>Bacillaceae</taxon>
        <taxon>Paenalkalicoccus</taxon>
    </lineage>
</organism>
<dbReference type="InterPro" id="IPR052031">
    <property type="entry name" value="Membrane_Transporter-Flippase"/>
</dbReference>
<protein>
    <recommendedName>
        <fullName evidence="10">MATE family efflux transporter</fullName>
    </recommendedName>
</protein>
<dbReference type="GO" id="GO:0042910">
    <property type="term" value="F:xenobiotic transmembrane transporter activity"/>
    <property type="evidence" value="ECO:0007669"/>
    <property type="project" value="InterPro"/>
</dbReference>
<dbReference type="EMBL" id="CP041372">
    <property type="protein sequence ID" value="QKS69862.1"/>
    <property type="molecule type" value="Genomic_DNA"/>
</dbReference>
<keyword evidence="2" id="KW-0813">Transport</keyword>
<dbReference type="RefSeq" id="WP_176007907.1">
    <property type="nucleotide sequence ID" value="NZ_CP041372.2"/>
</dbReference>
<dbReference type="GO" id="GO:0005886">
    <property type="term" value="C:plasma membrane"/>
    <property type="evidence" value="ECO:0007669"/>
    <property type="project" value="UniProtKB-SubCell"/>
</dbReference>
<feature type="transmembrane region" description="Helical" evidence="7">
    <location>
        <begin position="232"/>
        <end position="256"/>
    </location>
</feature>
<evidence type="ECO:0000256" key="3">
    <source>
        <dbReference type="ARBA" id="ARBA00022475"/>
    </source>
</evidence>
<feature type="transmembrane region" description="Helical" evidence="7">
    <location>
        <begin position="412"/>
        <end position="434"/>
    </location>
</feature>
<feature type="transmembrane region" description="Helical" evidence="7">
    <location>
        <begin position="317"/>
        <end position="337"/>
    </location>
</feature>
<feature type="transmembrane region" description="Helical" evidence="7">
    <location>
        <begin position="164"/>
        <end position="184"/>
    </location>
</feature>
<proteinExistence type="predicted"/>
<feature type="transmembrane region" description="Helical" evidence="7">
    <location>
        <begin position="21"/>
        <end position="41"/>
    </location>
</feature>
<keyword evidence="5 7" id="KW-1133">Transmembrane helix</keyword>
<dbReference type="Pfam" id="PF01554">
    <property type="entry name" value="MatE"/>
    <property type="match status" value="2"/>
</dbReference>
<evidence type="ECO:0000313" key="9">
    <source>
        <dbReference type="Proteomes" id="UP000318138"/>
    </source>
</evidence>
<feature type="transmembrane region" description="Helical" evidence="7">
    <location>
        <begin position="128"/>
        <end position="152"/>
    </location>
</feature>
<dbReference type="InterPro" id="IPR002528">
    <property type="entry name" value="MATE_fam"/>
</dbReference>
<feature type="transmembrane region" description="Helical" evidence="7">
    <location>
        <begin position="357"/>
        <end position="378"/>
    </location>
</feature>
<evidence type="ECO:0000256" key="2">
    <source>
        <dbReference type="ARBA" id="ARBA00022448"/>
    </source>
</evidence>
<sequence length="456" mass="50138">MGRTLDFKHDSIFPLLLKTSIPLLLASTVTMIVQLASIAFMGNISATDIYIRALYTPFAFLTIALTEGFQISNQLLIARLKGSGKQEELKRTIVNMAAFSIGISFIVAVLIYLTAPVIAAYYQVPADISGAFVSFLSAMFFVNILVIVTMVVTSSLRGAGYVNLSVLLNILYAGSNISLVYLFAFHAELGIFSIVYANLISSIVFTAIAIVKLHRYKLIEWKRQYAVFYQPALIFLRNIGLPISLSYIIIFISNFLFNRIVTPFGMEAVSGFGVAYSIQTFVIIPAIAIGSSLGIIMNSNIGAGIAYYSRVLDAYKVAVLFTMAVYAVIGVSLLFSYEAVVGVMLEDTVSIGFASDFIRILAPSYFIMGLVLMALTTLEQINKGVIALVLNAAYFAVIAAVGWYLTQQFNDLTYFYWTFFTVNMFGGLCAIYTWRVVKKEYGDPAILQDDYAEASG</sequence>
<keyword evidence="6 7" id="KW-0472">Membrane</keyword>
<dbReference type="GO" id="GO:0015297">
    <property type="term" value="F:antiporter activity"/>
    <property type="evidence" value="ECO:0007669"/>
    <property type="project" value="InterPro"/>
</dbReference>
<evidence type="ECO:0000313" key="8">
    <source>
        <dbReference type="EMBL" id="QKS69862.1"/>
    </source>
</evidence>
<feature type="transmembrane region" description="Helical" evidence="7">
    <location>
        <begin position="276"/>
        <end position="296"/>
    </location>
</feature>
<evidence type="ECO:0000256" key="6">
    <source>
        <dbReference type="ARBA" id="ARBA00023136"/>
    </source>
</evidence>
<feature type="transmembrane region" description="Helical" evidence="7">
    <location>
        <begin position="190"/>
        <end position="211"/>
    </location>
</feature>
<dbReference type="PANTHER" id="PTHR43549:SF2">
    <property type="entry name" value="MULTIDRUG RESISTANCE PROTEIN NORM-RELATED"/>
    <property type="match status" value="1"/>
</dbReference>
<comment type="subcellular location">
    <subcellularLocation>
        <location evidence="1">Cell membrane</location>
        <topology evidence="1">Multi-pass membrane protein</topology>
    </subcellularLocation>
</comment>
<evidence type="ECO:0000256" key="7">
    <source>
        <dbReference type="SAM" id="Phobius"/>
    </source>
</evidence>
<feature type="transmembrane region" description="Helical" evidence="7">
    <location>
        <begin position="53"/>
        <end position="72"/>
    </location>
</feature>
<keyword evidence="4 7" id="KW-0812">Transmembrane</keyword>
<gene>
    <name evidence="8" type="ORF">FLK61_24045</name>
</gene>
<evidence type="ECO:0008006" key="10">
    <source>
        <dbReference type="Google" id="ProtNLM"/>
    </source>
</evidence>
<feature type="transmembrane region" description="Helical" evidence="7">
    <location>
        <begin position="93"/>
        <end position="122"/>
    </location>
</feature>
<evidence type="ECO:0000256" key="1">
    <source>
        <dbReference type="ARBA" id="ARBA00004651"/>
    </source>
</evidence>
<keyword evidence="3" id="KW-1003">Cell membrane</keyword>
<dbReference type="KEGG" id="psua:FLK61_24045"/>
<dbReference type="AlphaFoldDB" id="A0A859FAR0"/>